<evidence type="ECO:0000313" key="1">
    <source>
        <dbReference type="EMBL" id="KXS93341.1"/>
    </source>
</evidence>
<evidence type="ECO:0000313" key="2">
    <source>
        <dbReference type="Proteomes" id="UP000073492"/>
    </source>
</evidence>
<keyword evidence="2" id="KW-1185">Reference proteome</keyword>
<gene>
    <name evidence="1" type="ORF">AC579_3723</name>
</gene>
<protein>
    <submittedName>
        <fullName evidence="1">Uncharacterized protein</fullName>
    </submittedName>
</protein>
<dbReference type="EMBL" id="LFZO01001612">
    <property type="protein sequence ID" value="KXS93341.1"/>
    <property type="molecule type" value="Genomic_DNA"/>
</dbReference>
<comment type="caution">
    <text evidence="1">The sequence shown here is derived from an EMBL/GenBank/DDBJ whole genome shotgun (WGS) entry which is preliminary data.</text>
</comment>
<organism evidence="1 2">
    <name type="scientific">Pseudocercospora musae</name>
    <dbReference type="NCBI Taxonomy" id="113226"/>
    <lineage>
        <taxon>Eukaryota</taxon>
        <taxon>Fungi</taxon>
        <taxon>Dikarya</taxon>
        <taxon>Ascomycota</taxon>
        <taxon>Pezizomycotina</taxon>
        <taxon>Dothideomycetes</taxon>
        <taxon>Dothideomycetidae</taxon>
        <taxon>Mycosphaerellales</taxon>
        <taxon>Mycosphaerellaceae</taxon>
        <taxon>Pseudocercospora</taxon>
    </lineage>
</organism>
<dbReference type="AlphaFoldDB" id="A0A139GT42"/>
<dbReference type="Proteomes" id="UP000073492">
    <property type="component" value="Unassembled WGS sequence"/>
</dbReference>
<sequence length="145" mass="16468">MDQDENAHRLAVSVSQMARVNSRIDRVQDALHEFGRARIISDAALEMPDLDSDINNADDMRLAMLLLKSIDEVEDVEGVTQHECSGATVMHKGVFKKPLRRKTVAQSTALNSMNDEPKMLKLGHCLRLVLQRRFPLTFERLLDQQ</sequence>
<proteinExistence type="predicted"/>
<dbReference type="OrthoDB" id="3644423at2759"/>
<name>A0A139GT42_9PEZI</name>
<reference evidence="1 2" key="1">
    <citation type="submission" date="2015-07" db="EMBL/GenBank/DDBJ databases">
        <title>Comparative genomics of the Sigatoka disease complex on banana suggests a link between parallel evolutionary changes in Pseudocercospora fijiensis and Pseudocercospora eumusae and increased virulence on the banana host.</title>
        <authorList>
            <person name="Chang T.-C."/>
            <person name="Salvucci A."/>
            <person name="Crous P.W."/>
            <person name="Stergiopoulos I."/>
        </authorList>
    </citation>
    <scope>NUCLEOTIDE SEQUENCE [LARGE SCALE GENOMIC DNA]</scope>
    <source>
        <strain evidence="1 2">CBS 116634</strain>
    </source>
</reference>
<accession>A0A139GT42</accession>